<dbReference type="GO" id="GO:0000155">
    <property type="term" value="F:phosphorelay sensor kinase activity"/>
    <property type="evidence" value="ECO:0007669"/>
    <property type="project" value="InterPro"/>
</dbReference>
<dbReference type="Pfam" id="PF07494">
    <property type="entry name" value="Reg_prop"/>
    <property type="match status" value="3"/>
</dbReference>
<dbReference type="InterPro" id="IPR036890">
    <property type="entry name" value="HATPase_C_sf"/>
</dbReference>
<keyword evidence="6" id="KW-1133">Transmembrane helix</keyword>
<dbReference type="SMART" id="SM00388">
    <property type="entry name" value="HisKA"/>
    <property type="match status" value="1"/>
</dbReference>
<gene>
    <name evidence="10" type="ORF">SAMN04488509_107116</name>
</gene>
<dbReference type="InterPro" id="IPR003594">
    <property type="entry name" value="HATPase_dom"/>
</dbReference>
<feature type="signal peptide" evidence="7">
    <location>
        <begin position="1"/>
        <end position="22"/>
    </location>
</feature>
<reference evidence="10 11" key="1">
    <citation type="submission" date="2016-10" db="EMBL/GenBank/DDBJ databases">
        <authorList>
            <person name="de Groot N.N."/>
        </authorList>
    </citation>
    <scope>NUCLEOTIDE SEQUENCE [LARGE SCALE GENOMIC DNA]</scope>
    <source>
        <strain evidence="10 11">DSM 16957</strain>
    </source>
</reference>
<dbReference type="CDD" id="cd00082">
    <property type="entry name" value="HisKA"/>
    <property type="match status" value="1"/>
</dbReference>
<dbReference type="Pfam" id="PF00512">
    <property type="entry name" value="HisKA"/>
    <property type="match status" value="1"/>
</dbReference>
<evidence type="ECO:0000256" key="4">
    <source>
        <dbReference type="ARBA" id="ARBA00023012"/>
    </source>
</evidence>
<dbReference type="InterPro" id="IPR004358">
    <property type="entry name" value="Sig_transdc_His_kin-like_C"/>
</dbReference>
<keyword evidence="6" id="KW-0812">Transmembrane</keyword>
<dbReference type="InterPro" id="IPR005467">
    <property type="entry name" value="His_kinase_dom"/>
</dbReference>
<name>A0A1G6XR35_9GAMM</name>
<dbReference type="Pfam" id="PF00072">
    <property type="entry name" value="Response_reg"/>
    <property type="match status" value="1"/>
</dbReference>
<dbReference type="InterPro" id="IPR003661">
    <property type="entry name" value="HisK_dim/P_dom"/>
</dbReference>
<dbReference type="Gene3D" id="2.60.40.10">
    <property type="entry name" value="Immunoglobulins"/>
    <property type="match status" value="1"/>
</dbReference>
<dbReference type="InterPro" id="IPR001789">
    <property type="entry name" value="Sig_transdc_resp-reg_receiver"/>
</dbReference>
<keyword evidence="7" id="KW-0732">Signal</keyword>
<evidence type="ECO:0000256" key="5">
    <source>
        <dbReference type="PROSITE-ProRule" id="PRU00169"/>
    </source>
</evidence>
<evidence type="ECO:0000256" key="7">
    <source>
        <dbReference type="SAM" id="SignalP"/>
    </source>
</evidence>
<feature type="domain" description="Response regulatory" evidence="9">
    <location>
        <begin position="1071"/>
        <end position="1183"/>
    </location>
</feature>
<evidence type="ECO:0000256" key="3">
    <source>
        <dbReference type="ARBA" id="ARBA00022553"/>
    </source>
</evidence>
<dbReference type="InterPro" id="IPR011123">
    <property type="entry name" value="Y_Y_Y"/>
</dbReference>
<dbReference type="Gene3D" id="1.10.287.130">
    <property type="match status" value="1"/>
</dbReference>
<dbReference type="PANTHER" id="PTHR43547">
    <property type="entry name" value="TWO-COMPONENT HISTIDINE KINASE"/>
    <property type="match status" value="1"/>
</dbReference>
<protein>
    <recommendedName>
        <fullName evidence="2">histidine kinase</fullName>
        <ecNumber evidence="2">2.7.13.3</ecNumber>
    </recommendedName>
</protein>
<evidence type="ECO:0000259" key="9">
    <source>
        <dbReference type="PROSITE" id="PS50110"/>
    </source>
</evidence>
<keyword evidence="11" id="KW-1185">Reference proteome</keyword>
<proteinExistence type="predicted"/>
<dbReference type="EC" id="2.7.13.3" evidence="2"/>
<dbReference type="Proteomes" id="UP000199603">
    <property type="component" value="Unassembled WGS sequence"/>
</dbReference>
<sequence length="1183" mass="127987">MRFPRCLCALSLLLVVGASAWAAPPLPETPLFDSFGTADGLPSSKVYALAQDREGFLWIGSVEGLARYDGVGFEIFRHASDDPYSLPANNAQALHVDREGRLWVATEGGGLSRLESQRPARFRHFNRSTDPRIEADDVFAISSDGDGSLWFGGFRTGLYRMHIARGELEVFRHDPARADSLGGDTVLSLLHARDGTLWIGTTGGLCRPRGAGFDCHRPPSESARGHWVWQLAERADGGLHVGTTDALWRLELVGETARFERWSGLPSANVLSILDEGDGHLWVGMSTGLQSLRGHDWIAAEVQPGLRGAFPGRMVMSILRDHEDGLWFASDGGGLARLPPAWRDFSVLRREPERGGSVPLSLAEARDGGLLVVGHAFELERLDLVSGEIRTLRAGDDLPPNRPRAVLERADGSLWLGLMDGLLIRFADGREQRFGTAGEDPVPSGEVDHLLETPEGIWLGVIGGGLQLRDPQGRVLRGFGGPESGGALVETEHLARAPDGAIWWAGPGGLYRRPPEGGEFVPVPGSPATRIFGFAFSGGDELWLHHLTGLERHRWDGSALARIEGIGAQAGLPEVESGGLVVLPEGEVWLTTGRGLFRYRPPREGELAELRQFTERNGLPSSEFRNRQAPLLTADGYIAALTLGGVVVFDPARLRGPAKPSPLHWHEASVIRRGERIELPAGPIQLRHGDRDLRIGLRLLSFADPRTHAYRFKLEGVDPGWIETGNVPERAYAQLPAGRFRLHVSAAGADGRWLPVQSRDIMVASPWWWTPAAWLAYALLALASTALAVLGYRRRLAARYRLRMAEQAQRLAQEASEAKGRFLATLGHEVRTPMAGLLGMNALLLASPLSPEQRRQAEAVRRSGQMMLRLVNEALDMARIEAGRLELLPQPVDLPGLLAEVAELQRPLAQAKGLQFALQLDPAAALRVEVDPLRLQQILLNLLGNAIKFTREGRVQLALTANGFETDGRLRLCFAVQDTGPGLSASQLSALFQPFAQVDGERTAREHGGSGLGLSISRQLAEAMGGRVGASSEPGIGSCFTLELSLPVHGPATASQPAPEPEIAPTALGLRVLLVEDHPDVAEALVGLMQAWGCRVQRAAHALAALPLLETQAFDVAVLDIDLPAVDGFELAGLLKGRVPRLVALTARADAESEAQAARAGFDRFLRKPAEAEALRAALRADA</sequence>
<keyword evidence="3 5" id="KW-0597">Phosphoprotein</keyword>
<dbReference type="Gene3D" id="2.130.10.10">
    <property type="entry name" value="YVTN repeat-like/Quinoprotein amine dehydrogenase"/>
    <property type="match status" value="4"/>
</dbReference>
<organism evidence="10 11">
    <name type="scientific">Aquimonas voraii</name>
    <dbReference type="NCBI Taxonomy" id="265719"/>
    <lineage>
        <taxon>Bacteria</taxon>
        <taxon>Pseudomonadati</taxon>
        <taxon>Pseudomonadota</taxon>
        <taxon>Gammaproteobacteria</taxon>
        <taxon>Lysobacterales</taxon>
        <taxon>Lysobacteraceae</taxon>
        <taxon>Aquimonas</taxon>
    </lineage>
</organism>
<dbReference type="InterPro" id="IPR036097">
    <property type="entry name" value="HisK_dim/P_sf"/>
</dbReference>
<feature type="domain" description="Histidine kinase" evidence="8">
    <location>
        <begin position="825"/>
        <end position="1048"/>
    </location>
</feature>
<evidence type="ECO:0000256" key="6">
    <source>
        <dbReference type="SAM" id="Phobius"/>
    </source>
</evidence>
<dbReference type="SUPFAM" id="SSF55874">
    <property type="entry name" value="ATPase domain of HSP90 chaperone/DNA topoisomerase II/histidine kinase"/>
    <property type="match status" value="1"/>
</dbReference>
<dbReference type="PROSITE" id="PS50110">
    <property type="entry name" value="RESPONSE_REGULATORY"/>
    <property type="match status" value="1"/>
</dbReference>
<dbReference type="EMBL" id="FNAG01000007">
    <property type="protein sequence ID" value="SDD80679.1"/>
    <property type="molecule type" value="Genomic_DNA"/>
</dbReference>
<accession>A0A1G6XR35</accession>
<dbReference type="SMART" id="SM00387">
    <property type="entry name" value="HATPase_c"/>
    <property type="match status" value="1"/>
</dbReference>
<comment type="catalytic activity">
    <reaction evidence="1">
        <text>ATP + protein L-histidine = ADP + protein N-phospho-L-histidine.</text>
        <dbReference type="EC" id="2.7.13.3"/>
    </reaction>
</comment>
<evidence type="ECO:0000256" key="1">
    <source>
        <dbReference type="ARBA" id="ARBA00000085"/>
    </source>
</evidence>
<keyword evidence="6" id="KW-0472">Membrane</keyword>
<dbReference type="InterPro" id="IPR011006">
    <property type="entry name" value="CheY-like_superfamily"/>
</dbReference>
<dbReference type="SUPFAM" id="SSF52172">
    <property type="entry name" value="CheY-like"/>
    <property type="match status" value="1"/>
</dbReference>
<dbReference type="Gene3D" id="3.40.50.2300">
    <property type="match status" value="1"/>
</dbReference>
<dbReference type="Gene3D" id="3.30.565.10">
    <property type="entry name" value="Histidine kinase-like ATPase, C-terminal domain"/>
    <property type="match status" value="1"/>
</dbReference>
<dbReference type="SMART" id="SM00448">
    <property type="entry name" value="REC"/>
    <property type="match status" value="1"/>
</dbReference>
<feature type="modified residue" description="4-aspartylphosphate" evidence="5">
    <location>
        <position position="1120"/>
    </location>
</feature>
<dbReference type="OrthoDB" id="176203at2"/>
<dbReference type="STRING" id="265719.SAMN04488509_107116"/>
<feature type="chain" id="PRO_5011477815" description="histidine kinase" evidence="7">
    <location>
        <begin position="23"/>
        <end position="1183"/>
    </location>
</feature>
<feature type="transmembrane region" description="Helical" evidence="6">
    <location>
        <begin position="767"/>
        <end position="792"/>
    </location>
</feature>
<evidence type="ECO:0000259" key="8">
    <source>
        <dbReference type="PROSITE" id="PS50109"/>
    </source>
</evidence>
<dbReference type="PRINTS" id="PR00344">
    <property type="entry name" value="BCTRLSENSOR"/>
</dbReference>
<dbReference type="InterPro" id="IPR015943">
    <property type="entry name" value="WD40/YVTN_repeat-like_dom_sf"/>
</dbReference>
<dbReference type="CDD" id="cd16922">
    <property type="entry name" value="HATPase_EvgS-ArcB-TorS-like"/>
    <property type="match status" value="1"/>
</dbReference>
<dbReference type="AlphaFoldDB" id="A0A1G6XR35"/>
<dbReference type="PROSITE" id="PS50109">
    <property type="entry name" value="HIS_KIN"/>
    <property type="match status" value="1"/>
</dbReference>
<dbReference type="InterPro" id="IPR013783">
    <property type="entry name" value="Ig-like_fold"/>
</dbReference>
<dbReference type="PANTHER" id="PTHR43547:SF2">
    <property type="entry name" value="HYBRID SIGNAL TRANSDUCTION HISTIDINE KINASE C"/>
    <property type="match status" value="1"/>
</dbReference>
<evidence type="ECO:0000313" key="10">
    <source>
        <dbReference type="EMBL" id="SDD80679.1"/>
    </source>
</evidence>
<dbReference type="SUPFAM" id="SSF47384">
    <property type="entry name" value="Homodimeric domain of signal transducing histidine kinase"/>
    <property type="match status" value="1"/>
</dbReference>
<dbReference type="Pfam" id="PF02518">
    <property type="entry name" value="HATPase_c"/>
    <property type="match status" value="1"/>
</dbReference>
<dbReference type="SUPFAM" id="SSF63829">
    <property type="entry name" value="Calcium-dependent phosphotriesterase"/>
    <property type="match status" value="3"/>
</dbReference>
<evidence type="ECO:0000313" key="11">
    <source>
        <dbReference type="Proteomes" id="UP000199603"/>
    </source>
</evidence>
<dbReference type="FunFam" id="3.30.565.10:FF:000010">
    <property type="entry name" value="Sensor histidine kinase RcsC"/>
    <property type="match status" value="1"/>
</dbReference>
<evidence type="ECO:0000256" key="2">
    <source>
        <dbReference type="ARBA" id="ARBA00012438"/>
    </source>
</evidence>
<dbReference type="Pfam" id="PF07495">
    <property type="entry name" value="Y_Y_Y"/>
    <property type="match status" value="1"/>
</dbReference>
<keyword evidence="4" id="KW-0902">Two-component regulatory system</keyword>
<dbReference type="InterPro" id="IPR011110">
    <property type="entry name" value="Reg_prop"/>
</dbReference>